<dbReference type="InterPro" id="IPR003594">
    <property type="entry name" value="HATPase_dom"/>
</dbReference>
<evidence type="ECO:0000256" key="1">
    <source>
        <dbReference type="ARBA" id="ARBA00000085"/>
    </source>
</evidence>
<feature type="domain" description="Histidine kinase" evidence="15">
    <location>
        <begin position="259"/>
        <end position="474"/>
    </location>
</feature>
<comment type="caution">
    <text evidence="17">The sequence shown here is derived from an EMBL/GenBank/DDBJ whole genome shotgun (WGS) entry which is preliminary data.</text>
</comment>
<comment type="subcellular location">
    <subcellularLocation>
        <location evidence="2">Cell membrane</location>
        <topology evidence="2">Multi-pass membrane protein</topology>
    </subcellularLocation>
</comment>
<evidence type="ECO:0000256" key="2">
    <source>
        <dbReference type="ARBA" id="ARBA00004651"/>
    </source>
</evidence>
<dbReference type="InterPro" id="IPR003660">
    <property type="entry name" value="HAMP_dom"/>
</dbReference>
<dbReference type="Pfam" id="PF00672">
    <property type="entry name" value="HAMP"/>
    <property type="match status" value="1"/>
</dbReference>
<evidence type="ECO:0000313" key="18">
    <source>
        <dbReference type="Proteomes" id="UP000649151"/>
    </source>
</evidence>
<keyword evidence="8" id="KW-0547">Nucleotide-binding</keyword>
<dbReference type="InterPro" id="IPR003661">
    <property type="entry name" value="HisK_dim/P_dom"/>
</dbReference>
<dbReference type="GO" id="GO:0016301">
    <property type="term" value="F:kinase activity"/>
    <property type="evidence" value="ECO:0007669"/>
    <property type="project" value="UniProtKB-KW"/>
</dbReference>
<dbReference type="RefSeq" id="WP_186996650.1">
    <property type="nucleotide sequence ID" value="NZ_JACOQK010000001.1"/>
</dbReference>
<dbReference type="SUPFAM" id="SSF47384">
    <property type="entry name" value="Homodimeric domain of signal transducing histidine kinase"/>
    <property type="match status" value="1"/>
</dbReference>
<dbReference type="PANTHER" id="PTHR45528">
    <property type="entry name" value="SENSOR HISTIDINE KINASE CPXA"/>
    <property type="match status" value="1"/>
</dbReference>
<accession>A0ABR7IRW7</accession>
<dbReference type="Gene3D" id="6.10.340.10">
    <property type="match status" value="1"/>
</dbReference>
<reference evidence="17 18" key="1">
    <citation type="submission" date="2020-08" db="EMBL/GenBank/DDBJ databases">
        <title>Genome public.</title>
        <authorList>
            <person name="Liu C."/>
            <person name="Sun Q."/>
        </authorList>
    </citation>
    <scope>NUCLEOTIDE SEQUENCE [LARGE SCALE GENOMIC DNA]</scope>
    <source>
        <strain evidence="17 18">NSJ-27</strain>
    </source>
</reference>
<dbReference type="EMBL" id="JACOQK010000001">
    <property type="protein sequence ID" value="MBC5787881.1"/>
    <property type="molecule type" value="Genomic_DNA"/>
</dbReference>
<dbReference type="SUPFAM" id="SSF55874">
    <property type="entry name" value="ATPase domain of HSP90 chaperone/DNA topoisomerase II/histidine kinase"/>
    <property type="match status" value="1"/>
</dbReference>
<keyword evidence="13 14" id="KW-0472">Membrane</keyword>
<evidence type="ECO:0000256" key="11">
    <source>
        <dbReference type="ARBA" id="ARBA00022989"/>
    </source>
</evidence>
<dbReference type="InterPro" id="IPR036097">
    <property type="entry name" value="HisK_dim/P_sf"/>
</dbReference>
<dbReference type="InterPro" id="IPR050398">
    <property type="entry name" value="HssS/ArlS-like"/>
</dbReference>
<keyword evidence="9 17" id="KW-0418">Kinase</keyword>
<gene>
    <name evidence="17" type="ORF">H8Z77_07610</name>
</gene>
<evidence type="ECO:0000256" key="6">
    <source>
        <dbReference type="ARBA" id="ARBA00022679"/>
    </source>
</evidence>
<dbReference type="PROSITE" id="PS50109">
    <property type="entry name" value="HIS_KIN"/>
    <property type="match status" value="1"/>
</dbReference>
<keyword evidence="4" id="KW-1003">Cell membrane</keyword>
<dbReference type="SUPFAM" id="SSF158472">
    <property type="entry name" value="HAMP domain-like"/>
    <property type="match status" value="1"/>
</dbReference>
<evidence type="ECO:0000313" key="17">
    <source>
        <dbReference type="EMBL" id="MBC5787881.1"/>
    </source>
</evidence>
<dbReference type="PANTHER" id="PTHR45528:SF1">
    <property type="entry name" value="SENSOR HISTIDINE KINASE CPXA"/>
    <property type="match status" value="1"/>
</dbReference>
<keyword evidence="18" id="KW-1185">Reference proteome</keyword>
<dbReference type="InterPro" id="IPR036890">
    <property type="entry name" value="HATPase_C_sf"/>
</dbReference>
<dbReference type="SMART" id="SM00304">
    <property type="entry name" value="HAMP"/>
    <property type="match status" value="1"/>
</dbReference>
<evidence type="ECO:0000256" key="3">
    <source>
        <dbReference type="ARBA" id="ARBA00012438"/>
    </source>
</evidence>
<dbReference type="SMART" id="SM00388">
    <property type="entry name" value="HisKA"/>
    <property type="match status" value="1"/>
</dbReference>
<keyword evidence="5" id="KW-0597">Phosphoprotein</keyword>
<name>A0ABR7IRW7_9CLOT</name>
<evidence type="ECO:0000256" key="10">
    <source>
        <dbReference type="ARBA" id="ARBA00022840"/>
    </source>
</evidence>
<dbReference type="Gene3D" id="3.30.565.10">
    <property type="entry name" value="Histidine kinase-like ATPase, C-terminal domain"/>
    <property type="match status" value="1"/>
</dbReference>
<dbReference type="InterPro" id="IPR005467">
    <property type="entry name" value="His_kinase_dom"/>
</dbReference>
<keyword evidence="6" id="KW-0808">Transferase</keyword>
<dbReference type="SMART" id="SM00387">
    <property type="entry name" value="HATPase_c"/>
    <property type="match status" value="1"/>
</dbReference>
<dbReference type="PROSITE" id="PS50885">
    <property type="entry name" value="HAMP"/>
    <property type="match status" value="1"/>
</dbReference>
<evidence type="ECO:0000256" key="12">
    <source>
        <dbReference type="ARBA" id="ARBA00023012"/>
    </source>
</evidence>
<evidence type="ECO:0000256" key="14">
    <source>
        <dbReference type="SAM" id="Phobius"/>
    </source>
</evidence>
<dbReference type="Gene3D" id="1.10.287.130">
    <property type="match status" value="1"/>
</dbReference>
<evidence type="ECO:0000256" key="4">
    <source>
        <dbReference type="ARBA" id="ARBA00022475"/>
    </source>
</evidence>
<organism evidence="17 18">
    <name type="scientific">Clostridium facile</name>
    <dbReference type="NCBI Taxonomy" id="2763035"/>
    <lineage>
        <taxon>Bacteria</taxon>
        <taxon>Bacillati</taxon>
        <taxon>Bacillota</taxon>
        <taxon>Clostridia</taxon>
        <taxon>Eubacteriales</taxon>
        <taxon>Clostridiaceae</taxon>
        <taxon>Clostridium</taxon>
    </lineage>
</organism>
<evidence type="ECO:0000259" key="16">
    <source>
        <dbReference type="PROSITE" id="PS50885"/>
    </source>
</evidence>
<protein>
    <recommendedName>
        <fullName evidence="3">histidine kinase</fullName>
        <ecNumber evidence="3">2.7.13.3</ecNumber>
    </recommendedName>
</protein>
<feature type="domain" description="HAMP" evidence="16">
    <location>
        <begin position="192"/>
        <end position="244"/>
    </location>
</feature>
<evidence type="ECO:0000256" key="7">
    <source>
        <dbReference type="ARBA" id="ARBA00022692"/>
    </source>
</evidence>
<evidence type="ECO:0000256" key="8">
    <source>
        <dbReference type="ARBA" id="ARBA00022741"/>
    </source>
</evidence>
<evidence type="ECO:0000259" key="15">
    <source>
        <dbReference type="PROSITE" id="PS50109"/>
    </source>
</evidence>
<evidence type="ECO:0000256" key="5">
    <source>
        <dbReference type="ARBA" id="ARBA00022553"/>
    </source>
</evidence>
<keyword evidence="7 14" id="KW-0812">Transmembrane</keyword>
<comment type="catalytic activity">
    <reaction evidence="1">
        <text>ATP + protein L-histidine = ADP + protein N-phospho-L-histidine.</text>
        <dbReference type="EC" id="2.7.13.3"/>
    </reaction>
</comment>
<dbReference type="EC" id="2.7.13.3" evidence="3"/>
<sequence length="476" mass="54404">MRLWQKIFLCTLLLTVCSVNLIIFLLLTNNYRQTIQQQKQVAFTQHISMINSIQNAINYEKLKISLLILDQEYVKNTVLEILSKNNNDAVSFWIYDQNQNQISSGDCPWSFQPLLQQAEQSDDYQTQLVRTDSKSHLLITSKVILNYETYYLSSAFDITNLEQSYQQQIRSTQWLSMLCSIFIAGVLMIFVQILLRPLQRINQGTKEIAQGNYQKRLSCKGSTEILELASNMNQMADSIQEKIDDLEQVAENRQQFIANLAHEMKTPLTSILGFADIIRIKKDLSEQERQEYAGIIVKETKRLSGLSGKLMELILVGQEKLQMQETELNQLLQEVVESFQPILQNHKIQIQQQLEGGRMQMEPELFRSMVYNILENAIKASPAGSTIWIFQNNLDNGEITISIKDQGMGISKEDLKKVTEPFYMVDKSRSRKAGGAGLGLALCEKIAQLHHGNIQIESQLGEGTTVTIHLERGKMN</sequence>
<keyword evidence="10" id="KW-0067">ATP-binding</keyword>
<proteinExistence type="predicted"/>
<keyword evidence="11 14" id="KW-1133">Transmembrane helix</keyword>
<dbReference type="CDD" id="cd06225">
    <property type="entry name" value="HAMP"/>
    <property type="match status" value="1"/>
</dbReference>
<dbReference type="PRINTS" id="PR00344">
    <property type="entry name" value="BCTRLSENSOR"/>
</dbReference>
<dbReference type="Proteomes" id="UP000649151">
    <property type="component" value="Unassembled WGS sequence"/>
</dbReference>
<evidence type="ECO:0000256" key="9">
    <source>
        <dbReference type="ARBA" id="ARBA00022777"/>
    </source>
</evidence>
<dbReference type="CDD" id="cd00082">
    <property type="entry name" value="HisKA"/>
    <property type="match status" value="1"/>
</dbReference>
<evidence type="ECO:0000256" key="13">
    <source>
        <dbReference type="ARBA" id="ARBA00023136"/>
    </source>
</evidence>
<keyword evidence="12" id="KW-0902">Two-component regulatory system</keyword>
<feature type="transmembrane region" description="Helical" evidence="14">
    <location>
        <begin position="7"/>
        <end position="27"/>
    </location>
</feature>
<dbReference type="InterPro" id="IPR004358">
    <property type="entry name" value="Sig_transdc_His_kin-like_C"/>
</dbReference>
<dbReference type="Pfam" id="PF00512">
    <property type="entry name" value="HisKA"/>
    <property type="match status" value="1"/>
</dbReference>
<feature type="transmembrane region" description="Helical" evidence="14">
    <location>
        <begin position="174"/>
        <end position="195"/>
    </location>
</feature>
<dbReference type="Pfam" id="PF02518">
    <property type="entry name" value="HATPase_c"/>
    <property type="match status" value="1"/>
</dbReference>